<sequence>MLPLRLVWLGPIFTLVGGGSSVGSIAFFAITSDITPDAKRTDIFFLAAATNLIAELIAPSTKTQSSLFTTVKHQLSTHPPDFSILNLNPPLRTSNSAPRHLHHPIVQQPIRRYLPPLHQQPLSLSSPFQLLPLVPPRRRANHPVPTRSFLPIACHDCPSPYPLLKERPLLGQGLNTHPHPRFHLNRRIHNAAIGGLRNGGLYLGYGIYLPNTLPNNDAGRSAAHWTAVCGGGGYRDDRKADRGTRFCAALHYETEIERRLGWVSHVAWQG</sequence>
<accession>W9CJH2</accession>
<evidence type="ECO:0000313" key="2">
    <source>
        <dbReference type="EMBL" id="ESZ96016.1"/>
    </source>
</evidence>
<evidence type="ECO:0000256" key="1">
    <source>
        <dbReference type="SAM" id="Phobius"/>
    </source>
</evidence>
<keyword evidence="1" id="KW-0472">Membrane</keyword>
<name>W9CJH2_SCLBF</name>
<dbReference type="Proteomes" id="UP000019487">
    <property type="component" value="Unassembled WGS sequence"/>
</dbReference>
<dbReference type="AlphaFoldDB" id="W9CJH2"/>
<gene>
    <name evidence="2" type="ORF">SBOR_3589</name>
</gene>
<dbReference type="OrthoDB" id="3026777at2759"/>
<organism evidence="2 3">
    <name type="scientific">Sclerotinia borealis (strain F-4128)</name>
    <dbReference type="NCBI Taxonomy" id="1432307"/>
    <lineage>
        <taxon>Eukaryota</taxon>
        <taxon>Fungi</taxon>
        <taxon>Dikarya</taxon>
        <taxon>Ascomycota</taxon>
        <taxon>Pezizomycotina</taxon>
        <taxon>Leotiomycetes</taxon>
        <taxon>Helotiales</taxon>
        <taxon>Sclerotiniaceae</taxon>
        <taxon>Sclerotinia</taxon>
    </lineage>
</organism>
<evidence type="ECO:0000313" key="3">
    <source>
        <dbReference type="Proteomes" id="UP000019487"/>
    </source>
</evidence>
<comment type="caution">
    <text evidence="2">The sequence shown here is derived from an EMBL/GenBank/DDBJ whole genome shotgun (WGS) entry which is preliminary data.</text>
</comment>
<proteinExistence type="predicted"/>
<feature type="transmembrane region" description="Helical" evidence="1">
    <location>
        <begin position="6"/>
        <end position="30"/>
    </location>
</feature>
<reference evidence="2 3" key="1">
    <citation type="journal article" date="2014" name="Genome Announc.">
        <title>Draft genome sequence of Sclerotinia borealis, a psychrophilic plant pathogenic fungus.</title>
        <authorList>
            <person name="Mardanov A.V."/>
            <person name="Beletsky A.V."/>
            <person name="Kadnikov V.V."/>
            <person name="Ignatov A.N."/>
            <person name="Ravin N.V."/>
        </authorList>
    </citation>
    <scope>NUCLEOTIDE SEQUENCE [LARGE SCALE GENOMIC DNA]</scope>
    <source>
        <strain evidence="3">F-4157</strain>
    </source>
</reference>
<keyword evidence="3" id="KW-1185">Reference proteome</keyword>
<keyword evidence="1" id="KW-0812">Transmembrane</keyword>
<dbReference type="EMBL" id="AYSA01000157">
    <property type="protein sequence ID" value="ESZ96016.1"/>
    <property type="molecule type" value="Genomic_DNA"/>
</dbReference>
<keyword evidence="1" id="KW-1133">Transmembrane helix</keyword>
<dbReference type="HOGENOM" id="CLU_1031172_0_0_1"/>
<protein>
    <submittedName>
        <fullName evidence="2">Uncharacterized protein</fullName>
    </submittedName>
</protein>